<protein>
    <submittedName>
        <fullName evidence="1">Uncharacterized protein</fullName>
    </submittedName>
</protein>
<name>A0A7I9W2J8_MYCAG</name>
<organism evidence="1 2">
    <name type="scientific">Mycolicibacterium agri</name>
    <name type="common">Mycobacterium agri</name>
    <dbReference type="NCBI Taxonomy" id="36811"/>
    <lineage>
        <taxon>Bacteria</taxon>
        <taxon>Bacillati</taxon>
        <taxon>Actinomycetota</taxon>
        <taxon>Actinomycetes</taxon>
        <taxon>Mycobacteriales</taxon>
        <taxon>Mycobacteriaceae</taxon>
        <taxon>Mycolicibacterium</taxon>
    </lineage>
</organism>
<dbReference type="AlphaFoldDB" id="A0A7I9W2J8"/>
<accession>A0A7I9W2J8</accession>
<reference evidence="1 2" key="1">
    <citation type="journal article" date="2019" name="Emerg. Microbes Infect.">
        <title>Comprehensive subspecies identification of 175 nontuberculous mycobacteria species based on 7547 genomic profiles.</title>
        <authorList>
            <person name="Matsumoto Y."/>
            <person name="Kinjo T."/>
            <person name="Motooka D."/>
            <person name="Nabeya D."/>
            <person name="Jung N."/>
            <person name="Uechi K."/>
            <person name="Horii T."/>
            <person name="Iida T."/>
            <person name="Fujita J."/>
            <person name="Nakamura S."/>
        </authorList>
    </citation>
    <scope>NUCLEOTIDE SEQUENCE [LARGE SCALE GENOMIC DNA]</scope>
    <source>
        <strain evidence="1 2">JCM 6377</strain>
    </source>
</reference>
<sequence length="77" mass="8725">MRTQFLIEVADTTSEDLAAAGIDHATALLELNRLFVAWVETEYHRRTHTETGQTPLARWEVTGTGWATPRRCRPLTS</sequence>
<evidence type="ECO:0000313" key="1">
    <source>
        <dbReference type="EMBL" id="GFG51598.1"/>
    </source>
</evidence>
<dbReference type="EMBL" id="BLKS01000001">
    <property type="protein sequence ID" value="GFG51598.1"/>
    <property type="molecule type" value="Genomic_DNA"/>
</dbReference>
<proteinExistence type="predicted"/>
<gene>
    <name evidence="1" type="ORF">MAGR_30390</name>
</gene>
<evidence type="ECO:0000313" key="2">
    <source>
        <dbReference type="Proteomes" id="UP000465302"/>
    </source>
</evidence>
<comment type="caution">
    <text evidence="1">The sequence shown here is derived from an EMBL/GenBank/DDBJ whole genome shotgun (WGS) entry which is preliminary data.</text>
</comment>
<dbReference type="Proteomes" id="UP000465302">
    <property type="component" value="Unassembled WGS sequence"/>
</dbReference>